<reference evidence="5 6" key="1">
    <citation type="submission" date="2016-12" db="EMBL/GenBank/DDBJ databases">
        <title>The new phylogeny of genus Mycobacterium.</title>
        <authorList>
            <person name="Tortoli E."/>
            <person name="Trovato A."/>
            <person name="Cirillo D.M."/>
        </authorList>
    </citation>
    <scope>NUCLEOTIDE SEQUENCE [LARGE SCALE GENOMIC DNA]</scope>
    <source>
        <strain evidence="5 6">DSM 45069</strain>
    </source>
</reference>
<accession>A0A1W9ZQ74</accession>
<evidence type="ECO:0000256" key="2">
    <source>
        <dbReference type="ARBA" id="ARBA00023136"/>
    </source>
</evidence>
<evidence type="ECO:0000256" key="4">
    <source>
        <dbReference type="SAM" id="Phobius"/>
    </source>
</evidence>
<name>A0A1W9ZQ74_MYCAI</name>
<dbReference type="OrthoDB" id="3536396at2"/>
<dbReference type="RefSeq" id="WP_083063321.1">
    <property type="nucleotide sequence ID" value="NZ_MVHG01000005.1"/>
</dbReference>
<dbReference type="PANTHER" id="PTHR37042:SF4">
    <property type="entry name" value="OUTER MEMBRANE PROTEIN RV1973"/>
    <property type="match status" value="1"/>
</dbReference>
<dbReference type="AlphaFoldDB" id="A0A1W9ZQ74"/>
<keyword evidence="2 4" id="KW-0472">Membrane</keyword>
<evidence type="ECO:0000313" key="5">
    <source>
        <dbReference type="EMBL" id="ORA19939.1"/>
    </source>
</evidence>
<keyword evidence="6" id="KW-1185">Reference proteome</keyword>
<organism evidence="5 6">
    <name type="scientific">Mycobacterium arosiense ATCC BAA-1401 = DSM 45069</name>
    <dbReference type="NCBI Taxonomy" id="1265311"/>
    <lineage>
        <taxon>Bacteria</taxon>
        <taxon>Bacillati</taxon>
        <taxon>Actinomycetota</taxon>
        <taxon>Actinomycetes</taxon>
        <taxon>Mycobacteriales</taxon>
        <taxon>Mycobacteriaceae</taxon>
        <taxon>Mycobacterium</taxon>
        <taxon>Mycobacterium avium complex (MAC)</taxon>
    </lineage>
</organism>
<feature type="compositionally biased region" description="Polar residues" evidence="3">
    <location>
        <begin position="26"/>
        <end position="36"/>
    </location>
</feature>
<keyword evidence="4" id="KW-1133">Transmembrane helix</keyword>
<evidence type="ECO:0000256" key="3">
    <source>
        <dbReference type="SAM" id="MobiDB-lite"/>
    </source>
</evidence>
<dbReference type="EMBL" id="MVHG01000005">
    <property type="protein sequence ID" value="ORA19939.1"/>
    <property type="molecule type" value="Genomic_DNA"/>
</dbReference>
<evidence type="ECO:0000256" key="1">
    <source>
        <dbReference type="ARBA" id="ARBA00004370"/>
    </source>
</evidence>
<feature type="region of interest" description="Disordered" evidence="3">
    <location>
        <begin position="1"/>
        <end position="61"/>
    </location>
</feature>
<feature type="compositionally biased region" description="Basic and acidic residues" evidence="3">
    <location>
        <begin position="1"/>
        <end position="11"/>
    </location>
</feature>
<dbReference type="Proteomes" id="UP000192707">
    <property type="component" value="Unassembled WGS sequence"/>
</dbReference>
<gene>
    <name evidence="5" type="ORF">BST14_04235</name>
</gene>
<comment type="subcellular location">
    <subcellularLocation>
        <location evidence="1">Membrane</location>
    </subcellularLocation>
</comment>
<feature type="transmembrane region" description="Helical" evidence="4">
    <location>
        <begin position="74"/>
        <end position="94"/>
    </location>
</feature>
<proteinExistence type="predicted"/>
<dbReference type="PANTHER" id="PTHR37042">
    <property type="entry name" value="OUTER MEMBRANE PROTEIN RV1973"/>
    <property type="match status" value="1"/>
</dbReference>
<evidence type="ECO:0008006" key="7">
    <source>
        <dbReference type="Google" id="ProtNLM"/>
    </source>
</evidence>
<comment type="caution">
    <text evidence="5">The sequence shown here is derived from an EMBL/GenBank/DDBJ whole genome shotgun (WGS) entry which is preliminary data.</text>
</comment>
<protein>
    <recommendedName>
        <fullName evidence="7">Mce protein</fullName>
    </recommendedName>
</protein>
<sequence length="228" mass="24133">MRVETDSVTEHDEVEVAEETRPRIAVSNTDVEQTGDGTDALDSKDLAESGEKCAEDDDAERSAATKRRIKWSRVVAFGVLPILPLVLAAAVGYLKWQDAWVRGSAAAGIESVTAAKDSTVAILSYQADSVEKDLGGARERLTGKFKDSYSQLIHDVVIPGAKKDHIAATATVPAAASVSATPDHAVALIFVNQTVTVGNDAPTDTSSAVRVTLDKSGGRWLISAFDPI</sequence>
<evidence type="ECO:0000313" key="6">
    <source>
        <dbReference type="Proteomes" id="UP000192707"/>
    </source>
</evidence>
<feature type="compositionally biased region" description="Basic and acidic residues" evidence="3">
    <location>
        <begin position="41"/>
        <end position="53"/>
    </location>
</feature>
<keyword evidence="4" id="KW-0812">Transmembrane</keyword>
<dbReference type="GO" id="GO:0016020">
    <property type="term" value="C:membrane"/>
    <property type="evidence" value="ECO:0007669"/>
    <property type="project" value="UniProtKB-SubCell"/>
</dbReference>